<protein>
    <recommendedName>
        <fullName evidence="6">Kelch repeat protein</fullName>
    </recommendedName>
</protein>
<keyword evidence="3" id="KW-0732">Signal</keyword>
<dbReference type="InterPro" id="IPR037293">
    <property type="entry name" value="Gal_Oxidase_central_sf"/>
</dbReference>
<dbReference type="AlphaFoldDB" id="A0A0L0T4U0"/>
<dbReference type="Proteomes" id="UP000054350">
    <property type="component" value="Unassembled WGS sequence"/>
</dbReference>
<dbReference type="OrthoDB" id="5583573at2759"/>
<keyword evidence="5" id="KW-1185">Reference proteome</keyword>
<organism evidence="4 5">
    <name type="scientific">Allomyces macrogynus (strain ATCC 38327)</name>
    <name type="common">Allomyces javanicus var. macrogynus</name>
    <dbReference type="NCBI Taxonomy" id="578462"/>
    <lineage>
        <taxon>Eukaryota</taxon>
        <taxon>Fungi</taxon>
        <taxon>Fungi incertae sedis</taxon>
        <taxon>Blastocladiomycota</taxon>
        <taxon>Blastocladiomycetes</taxon>
        <taxon>Blastocladiales</taxon>
        <taxon>Blastocladiaceae</taxon>
        <taxon>Allomyces</taxon>
    </lineage>
</organism>
<dbReference type="Pfam" id="PF24681">
    <property type="entry name" value="Kelch_KLHDC2_KLHL20_DRC7"/>
    <property type="match status" value="1"/>
</dbReference>
<dbReference type="SUPFAM" id="SSF117281">
    <property type="entry name" value="Kelch motif"/>
    <property type="match status" value="1"/>
</dbReference>
<feature type="region of interest" description="Disordered" evidence="1">
    <location>
        <begin position="464"/>
        <end position="484"/>
    </location>
</feature>
<feature type="region of interest" description="Disordered" evidence="1">
    <location>
        <begin position="535"/>
        <end position="554"/>
    </location>
</feature>
<evidence type="ECO:0000256" key="3">
    <source>
        <dbReference type="SAM" id="SignalP"/>
    </source>
</evidence>
<dbReference type="EMBL" id="GG745361">
    <property type="protein sequence ID" value="KNE69544.1"/>
    <property type="molecule type" value="Genomic_DNA"/>
</dbReference>
<feature type="signal peptide" evidence="3">
    <location>
        <begin position="1"/>
        <end position="33"/>
    </location>
</feature>
<feature type="region of interest" description="Disordered" evidence="1">
    <location>
        <begin position="393"/>
        <end position="426"/>
    </location>
</feature>
<feature type="compositionally biased region" description="Low complexity" evidence="1">
    <location>
        <begin position="397"/>
        <end position="426"/>
    </location>
</feature>
<sequence>MCCESTTRPASAMLRAAMIVVMVAAAAVQVVTAAPTSSFTVSSSQAVYGSSCAYLDTTKRLYSIGGYIGQTGESDAAKLGVTGGIYSLDLARNFSVSSPPLTGHGTLDGIDAQHGLVQSVAAVLPDNRIIVAGGRIQPNASVDGDPNPAVYAFDASSSASTKIATSRLKVPMYHALPGSAAVRIDGVKTLLITTGMALTGPFDDVSWVFSVSDTGSITNTSATANAPPGRRLATMHRLNATHHLLSGGSGVGGYHKDMWVFDESKTAWTKSSFAMPMATDHHRIVVYQERYWIRIGGFTAEKSYDLITYYDTNTGTTAKGTIVNPGDGPPSIGAGCTHLVGNTIVYLGGRESADDNGHALGKMASAVNLLAIEPAGSGNSGLQFRWINSYAPPSNASSTTDSKSPSKPSGNGTPTSDGDSSSSSSSSGFGTGAIIGAVVGTLAAVGLAFLVYRWFAARRRASMPVETKPSGSVPAPAPEKAAPSRDRAPAIVAAHQIVAAHEIVAAPVIVAESVPASVAVPKLALAEDPLLLPPANPQARLTPPAPATQRTPDW</sequence>
<keyword evidence="2" id="KW-0472">Membrane</keyword>
<evidence type="ECO:0000313" key="4">
    <source>
        <dbReference type="EMBL" id="KNE69544.1"/>
    </source>
</evidence>
<evidence type="ECO:0008006" key="6">
    <source>
        <dbReference type="Google" id="ProtNLM"/>
    </source>
</evidence>
<feature type="chain" id="PRO_5005548470" description="Kelch repeat protein" evidence="3">
    <location>
        <begin position="34"/>
        <end position="554"/>
    </location>
</feature>
<reference evidence="4 5" key="1">
    <citation type="submission" date="2009-11" db="EMBL/GenBank/DDBJ databases">
        <title>Annotation of Allomyces macrogynus ATCC 38327.</title>
        <authorList>
            <consortium name="The Broad Institute Genome Sequencing Platform"/>
            <person name="Russ C."/>
            <person name="Cuomo C."/>
            <person name="Burger G."/>
            <person name="Gray M.W."/>
            <person name="Holland P.W.H."/>
            <person name="King N."/>
            <person name="Lang F.B.F."/>
            <person name="Roger A.J."/>
            <person name="Ruiz-Trillo I."/>
            <person name="Young S.K."/>
            <person name="Zeng Q."/>
            <person name="Gargeya S."/>
            <person name="Fitzgerald M."/>
            <person name="Haas B."/>
            <person name="Abouelleil A."/>
            <person name="Alvarado L."/>
            <person name="Arachchi H.M."/>
            <person name="Berlin A."/>
            <person name="Chapman S.B."/>
            <person name="Gearin G."/>
            <person name="Goldberg J."/>
            <person name="Griggs A."/>
            <person name="Gujja S."/>
            <person name="Hansen M."/>
            <person name="Heiman D."/>
            <person name="Howarth C."/>
            <person name="Larimer J."/>
            <person name="Lui A."/>
            <person name="MacDonald P.J.P."/>
            <person name="McCowen C."/>
            <person name="Montmayeur A."/>
            <person name="Murphy C."/>
            <person name="Neiman D."/>
            <person name="Pearson M."/>
            <person name="Priest M."/>
            <person name="Roberts A."/>
            <person name="Saif S."/>
            <person name="Shea T."/>
            <person name="Sisk P."/>
            <person name="Stolte C."/>
            <person name="Sykes S."/>
            <person name="Wortman J."/>
            <person name="Nusbaum C."/>
            <person name="Birren B."/>
        </authorList>
    </citation>
    <scope>NUCLEOTIDE SEQUENCE [LARGE SCALE GENOMIC DNA]</scope>
    <source>
        <strain evidence="4 5">ATCC 38327</strain>
    </source>
</reference>
<evidence type="ECO:0000313" key="5">
    <source>
        <dbReference type="Proteomes" id="UP000054350"/>
    </source>
</evidence>
<reference evidence="5" key="2">
    <citation type="submission" date="2009-11" db="EMBL/GenBank/DDBJ databases">
        <title>The Genome Sequence of Allomyces macrogynus strain ATCC 38327.</title>
        <authorList>
            <consortium name="The Broad Institute Genome Sequencing Platform"/>
            <person name="Russ C."/>
            <person name="Cuomo C."/>
            <person name="Shea T."/>
            <person name="Young S.K."/>
            <person name="Zeng Q."/>
            <person name="Koehrsen M."/>
            <person name="Haas B."/>
            <person name="Borodovsky M."/>
            <person name="Guigo R."/>
            <person name="Alvarado L."/>
            <person name="Berlin A."/>
            <person name="Borenstein D."/>
            <person name="Chen Z."/>
            <person name="Engels R."/>
            <person name="Freedman E."/>
            <person name="Gellesch M."/>
            <person name="Goldberg J."/>
            <person name="Griggs A."/>
            <person name="Gujja S."/>
            <person name="Heiman D."/>
            <person name="Hepburn T."/>
            <person name="Howarth C."/>
            <person name="Jen D."/>
            <person name="Larson L."/>
            <person name="Lewis B."/>
            <person name="Mehta T."/>
            <person name="Park D."/>
            <person name="Pearson M."/>
            <person name="Roberts A."/>
            <person name="Saif S."/>
            <person name="Shenoy N."/>
            <person name="Sisk P."/>
            <person name="Stolte C."/>
            <person name="Sykes S."/>
            <person name="Walk T."/>
            <person name="White J."/>
            <person name="Yandava C."/>
            <person name="Burger G."/>
            <person name="Gray M.W."/>
            <person name="Holland P.W.H."/>
            <person name="King N."/>
            <person name="Lang F.B.F."/>
            <person name="Roger A.J."/>
            <person name="Ruiz-Trillo I."/>
            <person name="Lander E."/>
            <person name="Nusbaum C."/>
        </authorList>
    </citation>
    <scope>NUCLEOTIDE SEQUENCE [LARGE SCALE GENOMIC DNA]</scope>
    <source>
        <strain evidence="5">ATCC 38327</strain>
    </source>
</reference>
<keyword evidence="2" id="KW-0812">Transmembrane</keyword>
<evidence type="ECO:0000256" key="2">
    <source>
        <dbReference type="SAM" id="Phobius"/>
    </source>
</evidence>
<keyword evidence="2" id="KW-1133">Transmembrane helix</keyword>
<dbReference type="Gene3D" id="2.130.10.80">
    <property type="entry name" value="Galactose oxidase/kelch, beta-propeller"/>
    <property type="match status" value="1"/>
</dbReference>
<evidence type="ECO:0000256" key="1">
    <source>
        <dbReference type="SAM" id="MobiDB-lite"/>
    </source>
</evidence>
<proteinExistence type="predicted"/>
<dbReference type="Gene3D" id="2.120.10.80">
    <property type="entry name" value="Kelch-type beta propeller"/>
    <property type="match status" value="1"/>
</dbReference>
<gene>
    <name evidence="4" type="ORF">AMAG_14106</name>
</gene>
<accession>A0A0L0T4U0</accession>
<dbReference type="InterPro" id="IPR015915">
    <property type="entry name" value="Kelch-typ_b-propeller"/>
</dbReference>
<feature type="transmembrane region" description="Helical" evidence="2">
    <location>
        <begin position="429"/>
        <end position="452"/>
    </location>
</feature>
<name>A0A0L0T4U0_ALLM3</name>
<dbReference type="VEuPathDB" id="FungiDB:AMAG_14106"/>